<dbReference type="Pfam" id="PF25681">
    <property type="entry name" value="Phage_TTP_17"/>
    <property type="match status" value="1"/>
</dbReference>
<dbReference type="EMBL" id="QOIM01000037">
    <property type="protein sequence ID" value="RCG16986.1"/>
    <property type="molecule type" value="Genomic_DNA"/>
</dbReference>
<dbReference type="Proteomes" id="UP000253507">
    <property type="component" value="Unassembled WGS sequence"/>
</dbReference>
<reference evidence="1 2" key="1">
    <citation type="submission" date="2018-06" db="EMBL/GenBank/DDBJ databases">
        <title>Streptomyces reniochalinae sp. nov. and Streptomyces diacarnus sp. nov. from marine sponges.</title>
        <authorList>
            <person name="Li L."/>
        </authorList>
    </citation>
    <scope>NUCLEOTIDE SEQUENCE [LARGE SCALE GENOMIC DNA]</scope>
    <source>
        <strain evidence="1 2">LHW50302</strain>
    </source>
</reference>
<name>A0A367EFW0_9ACTN</name>
<protein>
    <recommendedName>
        <fullName evidence="3">Phage tail protein</fullName>
    </recommendedName>
</protein>
<keyword evidence="2" id="KW-1185">Reference proteome</keyword>
<dbReference type="RefSeq" id="WP_114016681.1">
    <property type="nucleotide sequence ID" value="NZ_QOIM01000037.1"/>
</dbReference>
<evidence type="ECO:0008006" key="3">
    <source>
        <dbReference type="Google" id="ProtNLM"/>
    </source>
</evidence>
<comment type="caution">
    <text evidence="1">The sequence shown here is derived from an EMBL/GenBank/DDBJ whole genome shotgun (WGS) entry which is preliminary data.</text>
</comment>
<dbReference type="InterPro" id="IPR058154">
    <property type="entry name" value="Bxb1_TTP-like"/>
</dbReference>
<dbReference type="OrthoDB" id="4222023at2"/>
<gene>
    <name evidence="1" type="ORF">DQ392_18070</name>
</gene>
<evidence type="ECO:0000313" key="1">
    <source>
        <dbReference type="EMBL" id="RCG16986.1"/>
    </source>
</evidence>
<organism evidence="1 2">
    <name type="scientific">Streptomyces reniochalinae</name>
    <dbReference type="NCBI Taxonomy" id="2250578"/>
    <lineage>
        <taxon>Bacteria</taxon>
        <taxon>Bacillati</taxon>
        <taxon>Actinomycetota</taxon>
        <taxon>Actinomycetes</taxon>
        <taxon>Kitasatosporales</taxon>
        <taxon>Streptomycetaceae</taxon>
        <taxon>Streptomyces</taxon>
    </lineage>
</organism>
<dbReference type="AlphaFoldDB" id="A0A367EFW0"/>
<accession>A0A367EFW0</accession>
<proteinExistence type="predicted"/>
<sequence length="199" mass="21310">MARDAEGFNTDLVRVAVTGTIYKAETGAEMPAPGAAVGAEFVPLGTFDDDGVEHEFSEDTEEVKSWQRGTVRVIVTGRSLTLKMNSLESSPAVLEDFYGAIPEIDAETGSVTIDIKPSVSRPKSAYLFEWKDGDDKVWRMLIPTGQVSEVESPKFSSAEAVAWGMTIQALGGGELLAQWQITDPDFAADMPTDDAGTGA</sequence>
<evidence type="ECO:0000313" key="2">
    <source>
        <dbReference type="Proteomes" id="UP000253507"/>
    </source>
</evidence>